<proteinExistence type="predicted"/>
<keyword evidence="3" id="KW-1185">Reference proteome</keyword>
<accession>A0A2G5TV04</accession>
<organism evidence="2 3">
    <name type="scientific">Caenorhabditis nigoni</name>
    <dbReference type="NCBI Taxonomy" id="1611254"/>
    <lineage>
        <taxon>Eukaryota</taxon>
        <taxon>Metazoa</taxon>
        <taxon>Ecdysozoa</taxon>
        <taxon>Nematoda</taxon>
        <taxon>Chromadorea</taxon>
        <taxon>Rhabditida</taxon>
        <taxon>Rhabditina</taxon>
        <taxon>Rhabditomorpha</taxon>
        <taxon>Rhabditoidea</taxon>
        <taxon>Rhabditidae</taxon>
        <taxon>Peloderinae</taxon>
        <taxon>Caenorhabditis</taxon>
    </lineage>
</organism>
<dbReference type="Proteomes" id="UP000230233">
    <property type="component" value="Chromosome V"/>
</dbReference>
<evidence type="ECO:0000256" key="1">
    <source>
        <dbReference type="SAM" id="MobiDB-lite"/>
    </source>
</evidence>
<evidence type="ECO:0000313" key="3">
    <source>
        <dbReference type="Proteomes" id="UP000230233"/>
    </source>
</evidence>
<sequence>MPLPQRSQGSQGHQRPQATVTCGYSLQQLRIAVAPNPSHVNGGLRFAQSRRILPSNGEMKFKERRLGPLAHHGPESDVKTTTEEKNDIPKAGVKTTA</sequence>
<feature type="region of interest" description="Disordered" evidence="1">
    <location>
        <begin position="64"/>
        <end position="97"/>
    </location>
</feature>
<evidence type="ECO:0000313" key="2">
    <source>
        <dbReference type="EMBL" id="PIC31159.1"/>
    </source>
</evidence>
<name>A0A2G5TV04_9PELO</name>
<reference evidence="3" key="1">
    <citation type="submission" date="2017-10" db="EMBL/GenBank/DDBJ databases">
        <title>Rapid genome shrinkage in a self-fertile nematode reveals novel sperm competition proteins.</title>
        <authorList>
            <person name="Yin D."/>
            <person name="Schwarz E.M."/>
            <person name="Thomas C.G."/>
            <person name="Felde R.L."/>
            <person name="Korf I.F."/>
            <person name="Cutter A.D."/>
            <person name="Schartner C.M."/>
            <person name="Ralston E.J."/>
            <person name="Meyer B.J."/>
            <person name="Haag E.S."/>
        </authorList>
    </citation>
    <scope>NUCLEOTIDE SEQUENCE [LARGE SCALE GENOMIC DNA]</scope>
    <source>
        <strain evidence="3">JU1422</strain>
    </source>
</reference>
<dbReference type="EMBL" id="PDUG01000005">
    <property type="protein sequence ID" value="PIC31159.1"/>
    <property type="molecule type" value="Genomic_DNA"/>
</dbReference>
<dbReference type="AlphaFoldDB" id="A0A2G5TV04"/>
<gene>
    <name evidence="2" type="primary">Cnig_chr_V.g22157</name>
    <name evidence="2" type="ORF">B9Z55_022157</name>
</gene>
<comment type="caution">
    <text evidence="2">The sequence shown here is derived from an EMBL/GenBank/DDBJ whole genome shotgun (WGS) entry which is preliminary data.</text>
</comment>
<feature type="compositionally biased region" description="Basic and acidic residues" evidence="1">
    <location>
        <begin position="64"/>
        <end position="88"/>
    </location>
</feature>
<protein>
    <submittedName>
        <fullName evidence="2">Uncharacterized protein</fullName>
    </submittedName>
</protein>